<evidence type="ECO:0000313" key="4">
    <source>
        <dbReference type="Proteomes" id="UP000199629"/>
    </source>
</evidence>
<dbReference type="EMBL" id="FMCS01000003">
    <property type="protein sequence ID" value="SCE90022.1"/>
    <property type="molecule type" value="Genomic_DNA"/>
</dbReference>
<dbReference type="RefSeq" id="WP_091261698.1">
    <property type="nucleotide sequence ID" value="NZ_FMCS01000003.1"/>
</dbReference>
<protein>
    <submittedName>
        <fullName evidence="3">A-factor biosynthesis hotdog domain-containing protein</fullName>
    </submittedName>
</protein>
<name>A0A1C4W1E3_9ACTN</name>
<evidence type="ECO:0000313" key="3">
    <source>
        <dbReference type="EMBL" id="SCE90022.1"/>
    </source>
</evidence>
<evidence type="ECO:0000256" key="1">
    <source>
        <dbReference type="SAM" id="MobiDB-lite"/>
    </source>
</evidence>
<organism evidence="3 4">
    <name type="scientific">Micromonospora chaiyaphumensis</name>
    <dbReference type="NCBI Taxonomy" id="307119"/>
    <lineage>
        <taxon>Bacteria</taxon>
        <taxon>Bacillati</taxon>
        <taxon>Actinomycetota</taxon>
        <taxon>Actinomycetes</taxon>
        <taxon>Micromonosporales</taxon>
        <taxon>Micromonosporaceae</taxon>
        <taxon>Micromonospora</taxon>
    </lineage>
</organism>
<feature type="region of interest" description="Disordered" evidence="1">
    <location>
        <begin position="120"/>
        <end position="140"/>
    </location>
</feature>
<reference evidence="4" key="1">
    <citation type="submission" date="2016-06" db="EMBL/GenBank/DDBJ databases">
        <authorList>
            <person name="Varghese N."/>
            <person name="Submissions Spin"/>
        </authorList>
    </citation>
    <scope>NUCLEOTIDE SEQUENCE [LARGE SCALE GENOMIC DNA]</scope>
    <source>
        <strain evidence="4">DSM 45246</strain>
    </source>
</reference>
<proteinExistence type="predicted"/>
<dbReference type="AlphaFoldDB" id="A0A1C4W1E3"/>
<feature type="domain" description="A-factor biosynthesis hotdog" evidence="2">
    <location>
        <begin position="30"/>
        <end position="61"/>
    </location>
</feature>
<accession>A0A1C4W1E3</accession>
<dbReference type="Pfam" id="PF03756">
    <property type="entry name" value="AfsA"/>
    <property type="match status" value="2"/>
</dbReference>
<keyword evidence="4" id="KW-1185">Reference proteome</keyword>
<feature type="compositionally biased region" description="Low complexity" evidence="1">
    <location>
        <begin position="17"/>
        <end position="27"/>
    </location>
</feature>
<sequence length="296" mass="31711">MSSPTAVPRTRVGLAGRPRLLGPTTDLPGGGRSAPLRVPHGHPFFFDHPLDHVSGMVLLCAALDLVETDPAAPGDGWRLHTRLDFPALCELGRPVSVRGTGDGAGPDGLRVDVTQEGSTTCGGVLRWTPGTPPGGPAVRRLDPTPCRAELLHRARADNVLLGVPDEQEDAITWPVLRAPHDHYLAGSGGRAHSTRSLVEAARQVTTMLFHHVGGRPADTQMIWLGLTADLPYVCRTEALALRWWRTRIRGSRFSVVLDLLHETTGRTLGGVTIDVTAVSAAAYRRFRQRAADGGAS</sequence>
<gene>
    <name evidence="3" type="ORF">GA0070214_103117</name>
</gene>
<feature type="domain" description="A-factor biosynthesis hotdog" evidence="2">
    <location>
        <begin position="151"/>
        <end position="229"/>
    </location>
</feature>
<dbReference type="InterPro" id="IPR005509">
    <property type="entry name" value="AfsA_hotdog_dom"/>
</dbReference>
<dbReference type="Proteomes" id="UP000199629">
    <property type="component" value="Unassembled WGS sequence"/>
</dbReference>
<evidence type="ECO:0000259" key="2">
    <source>
        <dbReference type="Pfam" id="PF03756"/>
    </source>
</evidence>
<feature type="region of interest" description="Disordered" evidence="1">
    <location>
        <begin position="1"/>
        <end position="34"/>
    </location>
</feature>